<dbReference type="EMBL" id="CP013234">
    <property type="protein sequence ID" value="AMP04131.1"/>
    <property type="molecule type" value="Genomic_DNA"/>
</dbReference>
<dbReference type="Proteomes" id="UP000074561">
    <property type="component" value="Chromosome"/>
</dbReference>
<sequence length="45" mass="4967">MHVETKSKISGNQFDIQNDIKKKPATPFVGIAGFPGVHQRSVSDR</sequence>
<accession>A0A127Q276</accession>
<proteinExistence type="predicted"/>
<organism evidence="1 2">
    <name type="scientific">Collimonas pratensis</name>
    <dbReference type="NCBI Taxonomy" id="279113"/>
    <lineage>
        <taxon>Bacteria</taxon>
        <taxon>Pseudomonadati</taxon>
        <taxon>Pseudomonadota</taxon>
        <taxon>Betaproteobacteria</taxon>
        <taxon>Burkholderiales</taxon>
        <taxon>Oxalobacteraceae</taxon>
        <taxon>Collimonas</taxon>
    </lineage>
</organism>
<reference evidence="1 2" key="1">
    <citation type="submission" date="2015-11" db="EMBL/GenBank/DDBJ databases">
        <title>Exploring the genomic traits of fungus-feeding bacterial genus Collimonas.</title>
        <authorList>
            <person name="Song C."/>
            <person name="Schmidt R."/>
            <person name="de Jager V."/>
            <person name="Krzyzanowska D."/>
            <person name="Jongedijk E."/>
            <person name="Cankar K."/>
            <person name="Beekwilder J."/>
            <person name="van Veen A."/>
            <person name="de Boer W."/>
            <person name="van Veen J.A."/>
            <person name="Garbeva P."/>
        </authorList>
    </citation>
    <scope>NUCLEOTIDE SEQUENCE [LARGE SCALE GENOMIC DNA]</scope>
    <source>
        <strain evidence="1 2">Ter91</strain>
    </source>
</reference>
<evidence type="ECO:0000313" key="2">
    <source>
        <dbReference type="Proteomes" id="UP000074561"/>
    </source>
</evidence>
<gene>
    <name evidence="1" type="ORF">CPter91_1757</name>
</gene>
<dbReference type="KEGG" id="cpra:CPter91_1757"/>
<evidence type="ECO:0000313" key="1">
    <source>
        <dbReference type="EMBL" id="AMP04131.1"/>
    </source>
</evidence>
<protein>
    <submittedName>
        <fullName evidence="1">Uncharacterized protein</fullName>
    </submittedName>
</protein>
<dbReference type="AlphaFoldDB" id="A0A127Q276"/>
<name>A0A127Q276_9BURK</name>
<dbReference type="RefSeq" id="WP_167595140.1">
    <property type="nucleotide sequence ID" value="NZ_CP013234.1"/>
</dbReference>